<name>A0AAN9EML6_CROPI</name>
<proteinExistence type="predicted"/>
<accession>A0AAN9EML6</accession>
<dbReference type="EMBL" id="JAYWIO010000006">
    <property type="protein sequence ID" value="KAK7256668.1"/>
    <property type="molecule type" value="Genomic_DNA"/>
</dbReference>
<dbReference type="Proteomes" id="UP001372338">
    <property type="component" value="Unassembled WGS sequence"/>
</dbReference>
<evidence type="ECO:0000313" key="2">
    <source>
        <dbReference type="Proteomes" id="UP001372338"/>
    </source>
</evidence>
<comment type="caution">
    <text evidence="1">The sequence shown here is derived from an EMBL/GenBank/DDBJ whole genome shotgun (WGS) entry which is preliminary data.</text>
</comment>
<organism evidence="1 2">
    <name type="scientific">Crotalaria pallida</name>
    <name type="common">Smooth rattlebox</name>
    <name type="synonym">Crotalaria striata</name>
    <dbReference type="NCBI Taxonomy" id="3830"/>
    <lineage>
        <taxon>Eukaryota</taxon>
        <taxon>Viridiplantae</taxon>
        <taxon>Streptophyta</taxon>
        <taxon>Embryophyta</taxon>
        <taxon>Tracheophyta</taxon>
        <taxon>Spermatophyta</taxon>
        <taxon>Magnoliopsida</taxon>
        <taxon>eudicotyledons</taxon>
        <taxon>Gunneridae</taxon>
        <taxon>Pentapetalae</taxon>
        <taxon>rosids</taxon>
        <taxon>fabids</taxon>
        <taxon>Fabales</taxon>
        <taxon>Fabaceae</taxon>
        <taxon>Papilionoideae</taxon>
        <taxon>50 kb inversion clade</taxon>
        <taxon>genistoids sensu lato</taxon>
        <taxon>core genistoids</taxon>
        <taxon>Crotalarieae</taxon>
        <taxon>Crotalaria</taxon>
    </lineage>
</organism>
<gene>
    <name evidence="1" type="ORF">RIF29_30123</name>
</gene>
<reference evidence="1 2" key="1">
    <citation type="submission" date="2024-01" db="EMBL/GenBank/DDBJ databases">
        <title>The genomes of 5 underutilized Papilionoideae crops provide insights into root nodulation and disease resistanc.</title>
        <authorList>
            <person name="Yuan L."/>
        </authorList>
    </citation>
    <scope>NUCLEOTIDE SEQUENCE [LARGE SCALE GENOMIC DNA]</scope>
    <source>
        <strain evidence="1">ZHUSHIDOU_FW_LH</strain>
        <tissue evidence="1">Leaf</tissue>
    </source>
</reference>
<sequence length="122" mass="12500">MTLIWTVCRPHKLISARSGSDLNACTVQESGASDGGRFGLGAREMVSPVAAGAVHISGAALESGVVQNPLAAGATPRVQVLGATGAMVCTGSGVASKVIDHLREVPRALKEEVSRKFAILYS</sequence>
<keyword evidence="2" id="KW-1185">Reference proteome</keyword>
<protein>
    <submittedName>
        <fullName evidence="1">Uncharacterized protein</fullName>
    </submittedName>
</protein>
<evidence type="ECO:0000313" key="1">
    <source>
        <dbReference type="EMBL" id="KAK7256668.1"/>
    </source>
</evidence>
<dbReference type="AlphaFoldDB" id="A0AAN9EML6"/>